<name>W9SD23_9ROSA</name>
<accession>W9SD23</accession>
<keyword evidence="2" id="KW-1185">Reference proteome</keyword>
<sequence>MENDGYENVANDTENPYIPLATSIQTKLQRLSPLSSNRCIYRVPDRLRNMNSNVYTPKLVSIGPLHHGNKSLKLMEDSYKLISNTPTKAWSFTPSIIKLLLQVFHKKQALMDENLDRLCSSKKQHFVDLLRELYVPLKPKEGELKSITTPSITKLHQAGVKLKVGSSKNLFDIVFSNGILEIPELILSSDAAEVALKNLLAFEQ</sequence>
<evidence type="ECO:0000313" key="2">
    <source>
        <dbReference type="Proteomes" id="UP000030645"/>
    </source>
</evidence>
<reference evidence="2" key="1">
    <citation type="submission" date="2013-01" db="EMBL/GenBank/DDBJ databases">
        <title>Draft Genome Sequence of a Mulberry Tree, Morus notabilis C.K. Schneid.</title>
        <authorList>
            <person name="He N."/>
            <person name="Zhao S."/>
        </authorList>
    </citation>
    <scope>NUCLEOTIDE SEQUENCE</scope>
</reference>
<dbReference type="AlphaFoldDB" id="W9SD23"/>
<dbReference type="PANTHER" id="PTHR31170:SF17">
    <property type="match status" value="1"/>
</dbReference>
<dbReference type="PANTHER" id="PTHR31170">
    <property type="entry name" value="BNAC04G53230D PROTEIN"/>
    <property type="match status" value="1"/>
</dbReference>
<dbReference type="Pfam" id="PF03140">
    <property type="entry name" value="DUF247"/>
    <property type="match status" value="2"/>
</dbReference>
<proteinExistence type="predicted"/>
<dbReference type="Proteomes" id="UP000030645">
    <property type="component" value="Unassembled WGS sequence"/>
</dbReference>
<dbReference type="EMBL" id="KE346093">
    <property type="protein sequence ID" value="EXC26041.1"/>
    <property type="molecule type" value="Genomic_DNA"/>
</dbReference>
<protein>
    <submittedName>
        <fullName evidence="1">Uncharacterized protein</fullName>
    </submittedName>
</protein>
<dbReference type="STRING" id="981085.W9SD23"/>
<dbReference type="InterPro" id="IPR004158">
    <property type="entry name" value="DUF247_pln"/>
</dbReference>
<organism evidence="1 2">
    <name type="scientific">Morus notabilis</name>
    <dbReference type="NCBI Taxonomy" id="981085"/>
    <lineage>
        <taxon>Eukaryota</taxon>
        <taxon>Viridiplantae</taxon>
        <taxon>Streptophyta</taxon>
        <taxon>Embryophyta</taxon>
        <taxon>Tracheophyta</taxon>
        <taxon>Spermatophyta</taxon>
        <taxon>Magnoliopsida</taxon>
        <taxon>eudicotyledons</taxon>
        <taxon>Gunneridae</taxon>
        <taxon>Pentapetalae</taxon>
        <taxon>rosids</taxon>
        <taxon>fabids</taxon>
        <taxon>Rosales</taxon>
        <taxon>Moraceae</taxon>
        <taxon>Moreae</taxon>
        <taxon>Morus</taxon>
    </lineage>
</organism>
<gene>
    <name evidence="1" type="ORF">L484_005623</name>
</gene>
<evidence type="ECO:0000313" key="1">
    <source>
        <dbReference type="EMBL" id="EXC26041.1"/>
    </source>
</evidence>